<evidence type="ECO:0000313" key="2">
    <source>
        <dbReference type="Proteomes" id="UP000792220"/>
    </source>
</evidence>
<proteinExistence type="predicted"/>
<dbReference type="KEGG" id="vg:15613050"/>
<sequence length="151" mass="18136">MDNYLKKILYITAMQCKYNNYQYVFINDNITYSKNCIQISKNILNRIKNNFYTKEYIDKIVSDHIKYIHELKLLFIYNTEKIIDCVSISHNFINNISTDKINNYAYIRNTNVNIALQNLEIMIKINDECDNIIYNYDKAINLIDNFIKMKN</sequence>
<organismHost>
    <name type="scientific">Choristoneura fumiferana</name>
    <name type="common">Spruce budworm moth</name>
    <name type="synonym">Archips fumiferana</name>
    <dbReference type="NCBI Taxonomy" id="7141"/>
</organismHost>
<accession>A0A916KPH3</accession>
<evidence type="ECO:0000313" key="1">
    <source>
        <dbReference type="EMBL" id="CCU55628.1"/>
    </source>
</evidence>
<dbReference type="GeneID" id="15613050"/>
<reference evidence="1" key="1">
    <citation type="journal article" date="2013" name="J. Virol.">
        <title>New Insights into the Evolution of Entomopoxvirinae from the Complete Genome Sequences of Four Entomopoxviruses Infecting Adoxophyes honmai, Choristoneura biennis, Choristoneura rosaceana, and Mythimna separata.</title>
        <authorList>
            <person name="Theze J."/>
            <person name="Takatsuka J."/>
            <person name="Li Z."/>
            <person name="Gallais J."/>
            <person name="Doucet D."/>
            <person name="Arif B."/>
            <person name="Nakai M."/>
            <person name="Herniou E.A."/>
        </authorList>
    </citation>
    <scope>NUCLEOTIDE SEQUENCE</scope>
</reference>
<organism evidence="1 2">
    <name type="scientific">Choristoneura biennis entomopoxvirus</name>
    <name type="common">CbEPV</name>
    <dbReference type="NCBI Taxonomy" id="10288"/>
    <lineage>
        <taxon>Viruses</taxon>
        <taxon>Varidnaviria</taxon>
        <taxon>Bamfordvirae</taxon>
        <taxon>Nucleocytoviricota</taxon>
        <taxon>Pokkesviricetes</taxon>
        <taxon>Chitovirales</taxon>
        <taxon>Poxviridae</taxon>
        <taxon>Entomopoxvirinae</taxon>
        <taxon>Betaentomopoxvirus</taxon>
        <taxon>Betaentomopoxvirus cbiennis</taxon>
    </lineage>
</organism>
<name>A0A916KPH3_CBEPV</name>
<dbReference type="RefSeq" id="YP_008004130.1">
    <property type="nucleotide sequence ID" value="NC_021248.1"/>
</dbReference>
<gene>
    <name evidence="1" type="ORF">CHBEV_060</name>
</gene>
<keyword evidence="2" id="KW-1185">Reference proteome</keyword>
<dbReference type="Proteomes" id="UP000792220">
    <property type="component" value="Genome"/>
</dbReference>
<dbReference type="EMBL" id="HF679132">
    <property type="protein sequence ID" value="CCU55628.1"/>
    <property type="molecule type" value="Genomic_DNA"/>
</dbReference>
<protein>
    <submittedName>
        <fullName evidence="1">Uncharacterized protein</fullName>
    </submittedName>
</protein>
<dbReference type="OrthoDB" id="40974at10239"/>